<reference evidence="10" key="1">
    <citation type="submission" date="2021-03" db="EMBL/GenBank/DDBJ databases">
        <title>Draft genome sequence of rust myrtle Austropuccinia psidii MF-1, a brazilian biotype.</title>
        <authorList>
            <person name="Quecine M.C."/>
            <person name="Pachon D.M.R."/>
            <person name="Bonatelli M.L."/>
            <person name="Correr F.H."/>
            <person name="Franceschini L.M."/>
            <person name="Leite T.F."/>
            <person name="Margarido G.R.A."/>
            <person name="Almeida C.A."/>
            <person name="Ferrarezi J.A."/>
            <person name="Labate C.A."/>
        </authorList>
    </citation>
    <scope>NUCLEOTIDE SEQUENCE</scope>
    <source>
        <strain evidence="10">MF-1</strain>
    </source>
</reference>
<dbReference type="InterPro" id="IPR043128">
    <property type="entry name" value="Rev_trsase/Diguanyl_cyclase"/>
</dbReference>
<dbReference type="InterPro" id="IPR041373">
    <property type="entry name" value="RT_RNaseH"/>
</dbReference>
<sequence>MNYDMSIDNITEKLNKLSISVERFEEKTPSHQKLLSDHVENSDEARMHLKDDIKSEIRLITEKIDKINEANSNKPKLSAPFSYIRSPVKPKEELKNPFITDLSHQDNNQVLMKEESQFKEWPTFTGEGEYDHISFIKTIDMLQEDYAIPDELITARLHSMFEKSAKGWYYGIRQTNGKNTWSWWKQEIITKWVNDAWRYKRENAFENFFFYPDKEKPLTWFLKQDERLNALYPEISQKMVHMKILKKCGGELEHTLRRRCIEPFFTEEYINALEDMVTGTKLAELGNNWTSKVQIRHLSKKINQKKLSSPIHATIMSKENAINVEYKNAFETDKEPLGAIIRHEVDIILNVEKPYPPLLRRPAYPASPRAREALELHIKELMDLGVLRKVGHNEQVEVTTPVIIAWHNGKSRMVGDFRALNTYTIPDRYPIPRIHETLTKFSQAKFITAMDALQGFNKTVLTNNAKRLLRIIFHCGIFEHLRMPFGIKNAPSHYQRMMNTIFPEELSEGWLTIYFDDIIVFLETCKNHLTRLERALQKIVQVNMKISLKKCHFAYSELKALGNVVSELSLGIDKNKLAAVLLKPMPQTKKEMQSFLSFYVYEMTEERVKANEELKNSLTNAPFLLIQYWKLPFKIYIDACGEGLGAALHQIQIINDKPVEGPICFISRQIKPTKERYGASQMKCLCLVRALEKLHYYLDGTVFDVITDCNSVKSLLNMKAPNRHMLRWQIAIQKYRGNTTIVHESAQEEHHIEGICVTDIGTEVFNQAKERYNIDKNCHILSQPLMKDCKDPSLSSKLDEIWKKAYDKGRFHLLDVILYHRTKHTCVMELTDRALMNTILHECHDSVAAGHLSEDRTLERVKTYSWWPNWKKDIAEYCQTCDRCQKANRATGNKFGMMIQIQETKSPWEIVHMDWVKALPPGGDRSYNACLVLVDRYSKTPMFLPFHKDDTAIDTAIMIWNKVISHTGLLQNIISGRDPKFTSALWTNLHNLFGTKFSFSTAYHPQTDGLAERMIQNLEDMIRGFCAYELEFKDSDGFTHDWCTSIPALELAYKTSIHSSTGKTPAILEKGWNPRLPYDNLKKDLVDIHLTESSFRIMLEKSRHHANRCMQDSFKYEKER</sequence>
<evidence type="ECO:0000256" key="3">
    <source>
        <dbReference type="ARBA" id="ARBA00022722"/>
    </source>
</evidence>
<dbReference type="GO" id="GO:0016787">
    <property type="term" value="F:hydrolase activity"/>
    <property type="evidence" value="ECO:0007669"/>
    <property type="project" value="UniProtKB-KW"/>
</dbReference>
<keyword evidence="6" id="KW-0694">RNA-binding</keyword>
<feature type="coiled-coil region" evidence="8">
    <location>
        <begin position="7"/>
        <end position="70"/>
    </location>
</feature>
<keyword evidence="3" id="KW-0540">Nuclease</keyword>
<dbReference type="InterPro" id="IPR001584">
    <property type="entry name" value="Integrase_cat-core"/>
</dbReference>
<evidence type="ECO:0000256" key="4">
    <source>
        <dbReference type="ARBA" id="ARBA00022759"/>
    </source>
</evidence>
<dbReference type="CDD" id="cd01647">
    <property type="entry name" value="RT_LTR"/>
    <property type="match status" value="1"/>
</dbReference>
<evidence type="ECO:0000313" key="10">
    <source>
        <dbReference type="EMBL" id="MBW0525749.1"/>
    </source>
</evidence>
<evidence type="ECO:0000256" key="2">
    <source>
        <dbReference type="ARBA" id="ARBA00022695"/>
    </source>
</evidence>
<dbReference type="Pfam" id="PF17917">
    <property type="entry name" value="RT_RNaseH"/>
    <property type="match status" value="1"/>
</dbReference>
<organism evidence="10 11">
    <name type="scientific">Austropuccinia psidii MF-1</name>
    <dbReference type="NCBI Taxonomy" id="1389203"/>
    <lineage>
        <taxon>Eukaryota</taxon>
        <taxon>Fungi</taxon>
        <taxon>Dikarya</taxon>
        <taxon>Basidiomycota</taxon>
        <taxon>Pucciniomycotina</taxon>
        <taxon>Pucciniomycetes</taxon>
        <taxon>Pucciniales</taxon>
        <taxon>Sphaerophragmiaceae</taxon>
        <taxon>Austropuccinia</taxon>
    </lineage>
</organism>
<keyword evidence="1" id="KW-0808">Transferase</keyword>
<keyword evidence="8" id="KW-0175">Coiled coil</keyword>
<dbReference type="InterPro" id="IPR036397">
    <property type="entry name" value="RNaseH_sf"/>
</dbReference>
<evidence type="ECO:0000259" key="9">
    <source>
        <dbReference type="PROSITE" id="PS50994"/>
    </source>
</evidence>
<keyword evidence="5" id="KW-0378">Hydrolase</keyword>
<dbReference type="Gene3D" id="3.30.70.270">
    <property type="match status" value="1"/>
</dbReference>
<dbReference type="GO" id="GO:0005634">
    <property type="term" value="C:nucleus"/>
    <property type="evidence" value="ECO:0007669"/>
    <property type="project" value="UniProtKB-ARBA"/>
</dbReference>
<dbReference type="Pfam" id="PF17921">
    <property type="entry name" value="Integrase_H2C2"/>
    <property type="match status" value="1"/>
</dbReference>
<dbReference type="GO" id="GO:0003964">
    <property type="term" value="F:RNA-directed DNA polymerase activity"/>
    <property type="evidence" value="ECO:0007669"/>
    <property type="project" value="UniProtKB-KW"/>
</dbReference>
<dbReference type="Pfam" id="PF00078">
    <property type="entry name" value="RVT_1"/>
    <property type="match status" value="1"/>
</dbReference>
<dbReference type="SUPFAM" id="SSF56672">
    <property type="entry name" value="DNA/RNA polymerases"/>
    <property type="match status" value="1"/>
</dbReference>
<dbReference type="Gene3D" id="1.10.340.70">
    <property type="match status" value="1"/>
</dbReference>
<keyword evidence="2" id="KW-0548">Nucleotidyltransferase</keyword>
<dbReference type="GO" id="GO:0004519">
    <property type="term" value="F:endonuclease activity"/>
    <property type="evidence" value="ECO:0007669"/>
    <property type="project" value="UniProtKB-KW"/>
</dbReference>
<name>A0A9Q3ER38_9BASI</name>
<evidence type="ECO:0000256" key="1">
    <source>
        <dbReference type="ARBA" id="ARBA00022679"/>
    </source>
</evidence>
<dbReference type="InterPro" id="IPR041588">
    <property type="entry name" value="Integrase_H2C2"/>
</dbReference>
<evidence type="ECO:0000256" key="7">
    <source>
        <dbReference type="ARBA" id="ARBA00022918"/>
    </source>
</evidence>
<keyword evidence="11" id="KW-1185">Reference proteome</keyword>
<dbReference type="GO" id="GO:0015074">
    <property type="term" value="P:DNA integration"/>
    <property type="evidence" value="ECO:0007669"/>
    <property type="project" value="InterPro"/>
</dbReference>
<dbReference type="EMBL" id="AVOT02032045">
    <property type="protein sequence ID" value="MBW0525749.1"/>
    <property type="molecule type" value="Genomic_DNA"/>
</dbReference>
<dbReference type="Gene3D" id="3.30.420.10">
    <property type="entry name" value="Ribonuclease H-like superfamily/Ribonuclease H"/>
    <property type="match status" value="1"/>
</dbReference>
<evidence type="ECO:0000256" key="6">
    <source>
        <dbReference type="ARBA" id="ARBA00022884"/>
    </source>
</evidence>
<proteinExistence type="predicted"/>
<dbReference type="SUPFAM" id="SSF53098">
    <property type="entry name" value="Ribonuclease H-like"/>
    <property type="match status" value="1"/>
</dbReference>
<dbReference type="CDD" id="cd09274">
    <property type="entry name" value="RNase_HI_RT_Ty3"/>
    <property type="match status" value="1"/>
</dbReference>
<evidence type="ECO:0000256" key="8">
    <source>
        <dbReference type="SAM" id="Coils"/>
    </source>
</evidence>
<evidence type="ECO:0000256" key="5">
    <source>
        <dbReference type="ARBA" id="ARBA00022801"/>
    </source>
</evidence>
<dbReference type="InterPro" id="IPR012337">
    <property type="entry name" value="RNaseH-like_sf"/>
</dbReference>
<keyword evidence="4" id="KW-0255">Endonuclease</keyword>
<dbReference type="PANTHER" id="PTHR37984">
    <property type="entry name" value="PROTEIN CBG26694"/>
    <property type="match status" value="1"/>
</dbReference>
<feature type="domain" description="Integrase catalytic" evidence="9">
    <location>
        <begin position="903"/>
        <end position="1073"/>
    </location>
</feature>
<dbReference type="InterPro" id="IPR050951">
    <property type="entry name" value="Retrovirus_Pol_polyprotein"/>
</dbReference>
<evidence type="ECO:0000313" key="11">
    <source>
        <dbReference type="Proteomes" id="UP000765509"/>
    </source>
</evidence>
<dbReference type="PROSITE" id="PS50994">
    <property type="entry name" value="INTEGRASE"/>
    <property type="match status" value="1"/>
</dbReference>
<gene>
    <name evidence="10" type="ORF">O181_065464</name>
</gene>
<protein>
    <recommendedName>
        <fullName evidence="9">Integrase catalytic domain-containing protein</fullName>
    </recommendedName>
</protein>
<dbReference type="InterPro" id="IPR000477">
    <property type="entry name" value="RT_dom"/>
</dbReference>
<dbReference type="OrthoDB" id="2595244at2759"/>
<dbReference type="AlphaFoldDB" id="A0A9Q3ER38"/>
<comment type="caution">
    <text evidence="10">The sequence shown here is derived from an EMBL/GenBank/DDBJ whole genome shotgun (WGS) entry which is preliminary data.</text>
</comment>
<dbReference type="Proteomes" id="UP000765509">
    <property type="component" value="Unassembled WGS sequence"/>
</dbReference>
<dbReference type="Gene3D" id="3.10.10.10">
    <property type="entry name" value="HIV Type 1 Reverse Transcriptase, subunit A, domain 1"/>
    <property type="match status" value="1"/>
</dbReference>
<dbReference type="PANTHER" id="PTHR37984:SF5">
    <property type="entry name" value="PROTEIN NYNRIN-LIKE"/>
    <property type="match status" value="1"/>
</dbReference>
<accession>A0A9Q3ER38</accession>
<dbReference type="GO" id="GO:0003723">
    <property type="term" value="F:RNA binding"/>
    <property type="evidence" value="ECO:0007669"/>
    <property type="project" value="UniProtKB-KW"/>
</dbReference>
<dbReference type="InterPro" id="IPR043502">
    <property type="entry name" value="DNA/RNA_pol_sf"/>
</dbReference>
<keyword evidence="7" id="KW-0695">RNA-directed DNA polymerase</keyword>